<dbReference type="GO" id="GO:0005615">
    <property type="term" value="C:extracellular space"/>
    <property type="evidence" value="ECO:0007669"/>
    <property type="project" value="TreeGrafter"/>
</dbReference>
<reference evidence="10 11" key="2">
    <citation type="journal article" date="2018" name="Annu Rev Anim Biosci">
        <title>Bat Biology, Genomes, and the Bat1K Project: To Generate Chromosome-Level Genomes for All Living Bat Species.</title>
        <authorList>
            <person name="Teeling E.C."/>
            <person name="Vernes S.C."/>
            <person name="Davalos L.M."/>
            <person name="Ray D.A."/>
            <person name="Gilbert M.T.P."/>
            <person name="Myers E."/>
        </authorList>
    </citation>
    <scope>NUCLEOTIDE SEQUENCE</scope>
</reference>
<evidence type="ECO:0000256" key="1">
    <source>
        <dbReference type="ARBA" id="ARBA00004498"/>
    </source>
</evidence>
<evidence type="ECO:0000256" key="2">
    <source>
        <dbReference type="ARBA" id="ARBA00022525"/>
    </source>
</evidence>
<comment type="subcellular location">
    <subcellularLocation>
        <location evidence="1">Secreted</location>
        <location evidence="1">Extracellular space</location>
        <location evidence="1">Extracellular matrix</location>
    </subcellularLocation>
</comment>
<reference evidence="10 11" key="1">
    <citation type="journal article" date="2015" name="Annu Rev Anim Biosci">
        <title>The Genome 10K Project: a way forward.</title>
        <authorList>
            <person name="Koepfli K.P."/>
            <person name="Paten B."/>
            <person name="O'Brien S.J."/>
            <person name="Koepfli K.P."/>
            <person name="Paten B."/>
            <person name="Antunes A."/>
            <person name="Belov K."/>
            <person name="Bustamante C."/>
            <person name="Castoe T.A."/>
            <person name="Clawson H."/>
            <person name="Crawford A.J."/>
            <person name="Diekhans M."/>
            <person name="Distel D."/>
            <person name="Durbin R."/>
            <person name="Earl D."/>
            <person name="Fujita M.K."/>
            <person name="Gamble T."/>
            <person name="Georges A."/>
            <person name="Gemmell N."/>
            <person name="Gilbert M.T."/>
            <person name="Graves J.M."/>
            <person name="Green R.E."/>
            <person name="Hickey G."/>
            <person name="Jarvis E.D."/>
            <person name="Johnson W."/>
            <person name="Komissarov A."/>
            <person name="Korf I."/>
            <person name="Kuhn R."/>
            <person name="Larkin D.M."/>
            <person name="Lewin H."/>
            <person name="Lopez J.V."/>
            <person name="Ma J."/>
            <person name="Marques-Bonet T."/>
            <person name="Miller W."/>
            <person name="Murphy R."/>
            <person name="Pevzner P."/>
            <person name="Shapiro B."/>
            <person name="Steiner C."/>
            <person name="Tamazian G."/>
            <person name="Venkatesh B."/>
            <person name="Wang J."/>
            <person name="Wayne R."/>
            <person name="Wiley E."/>
            <person name="Yang H."/>
            <person name="Zhang G."/>
            <person name="Haussler D."/>
            <person name="Ryder O."/>
            <person name="O'Brien S.J."/>
        </authorList>
    </citation>
    <scope>NUCLEOTIDE SEQUENCE</scope>
</reference>
<reference evidence="10" key="4">
    <citation type="submission" date="2025-08" db="UniProtKB">
        <authorList>
            <consortium name="Ensembl"/>
        </authorList>
    </citation>
    <scope>IDENTIFICATION</scope>
</reference>
<reference evidence="11" key="3">
    <citation type="submission" date="2018-12" db="EMBL/GenBank/DDBJ databases">
        <title>G10K-VGP greater horseshoe bat female genome, primary haplotype.</title>
        <authorList>
            <person name="Teeling E."/>
            <person name="Myers G."/>
            <person name="Vernes S."/>
            <person name="Pippel M."/>
            <person name="Winkler S."/>
            <person name="Fedrigo O."/>
            <person name="Rhie A."/>
            <person name="Koren S."/>
            <person name="Phillippy A."/>
            <person name="Lewin H."/>
            <person name="Damas J."/>
            <person name="Howe K."/>
            <person name="Mountcastle J."/>
            <person name="Jarvis E.D."/>
        </authorList>
    </citation>
    <scope>NUCLEOTIDE SEQUENCE [LARGE SCALE GENOMIC DNA]</scope>
</reference>
<dbReference type="PANTHER" id="PTHR24023">
    <property type="entry name" value="COLLAGEN ALPHA"/>
    <property type="match status" value="1"/>
</dbReference>
<keyword evidence="3" id="KW-0272">Extracellular matrix</keyword>
<feature type="compositionally biased region" description="Low complexity" evidence="7">
    <location>
        <begin position="500"/>
        <end position="512"/>
    </location>
</feature>
<dbReference type="Ensembl" id="ENSRFET00010026409.1">
    <property type="protein sequence ID" value="ENSRFEP00010024292.1"/>
    <property type="gene ID" value="ENSRFEG00010015997.1"/>
</dbReference>
<feature type="compositionally biased region" description="Low complexity" evidence="7">
    <location>
        <begin position="692"/>
        <end position="720"/>
    </location>
</feature>
<dbReference type="SUPFAM" id="SSF49899">
    <property type="entry name" value="Concanavalin A-like lectins/glucanases"/>
    <property type="match status" value="1"/>
</dbReference>
<reference evidence="10" key="5">
    <citation type="submission" date="2025-09" db="UniProtKB">
        <authorList>
            <consortium name="Ensembl"/>
        </authorList>
    </citation>
    <scope>IDENTIFICATION</scope>
</reference>
<feature type="region of interest" description="Disordered" evidence="7">
    <location>
        <begin position="439"/>
        <end position="781"/>
    </location>
</feature>
<keyword evidence="5" id="KW-0677">Repeat</keyword>
<feature type="compositionally biased region" description="Basic and acidic residues" evidence="7">
    <location>
        <begin position="400"/>
        <end position="415"/>
    </location>
</feature>
<feature type="domain" description="Thrombospondin-like N-terminal" evidence="8">
    <location>
        <begin position="38"/>
        <end position="229"/>
    </location>
</feature>
<dbReference type="SMART" id="SM00282">
    <property type="entry name" value="LamG"/>
    <property type="match status" value="1"/>
</dbReference>
<protein>
    <submittedName>
        <fullName evidence="10">Collagen type XI alpha 1 chain</fullName>
    </submittedName>
</protein>
<dbReference type="PANTHER" id="PTHR24023:SF1082">
    <property type="entry name" value="COLLAGEN TRIPLE HELIX REPEAT"/>
    <property type="match status" value="1"/>
</dbReference>
<sequence length="781" mass="83124">MERWSSRWKTKRWLWDLTVTTLALTFLFQAKEVRGAAPVDVLKALDFHNSPEGISKTTGFCTNRKNSKGSDTAYRVSKQAQLSAPTKQLFSGGTFPEDFSILFTVKPKKGIQSFLLSIYNEHGIQQIGVEVGRSPVFLFEDHTGKPAPEDYPLFRTVNIADGKWHRVAISVEKKTVTMIVDCKKKTTKPLDRSERAVVDTNGITVFGTRILDEEVFEGDIQQLLITGDPKAAYDYCEHYSPDCDSSVPKAAQAQEPQTDEYAPEDIMEYDYEYGEAEYKEAESVSERPTVAEETIAQTEKKKSNFKKKMRTVATNSKEKSKKFTPPKSEKFASKKKKNYQAAAKTKLGVQANIVDDFQEYNYGTVETYQTEAPRRVSGTNEPNPVEEVFTEEYLTGEDYDSQRKNSEDTLYENKEIDGRDSDLLVDGDLGEYDFYEYKEYEDKPTSPTNEEFGPGVPAETDITETSINGHGAYGEKGQKGEPAVVEPGMLIEGPPGPAGPAGLMGPPGLQGPSGPPGDPGERGPPGRPGLPGADGLPGPPGTMLMLPFRYSSDGAKGPTISAQEAQAQAILQQARIALRGPPGPMGLTGRPGPVGGPGSSGAKGESGDPGPQGPRGVQGPPGLTGKPGKRGRPGADGGRGMPGEPGAKGDRGFDGLPGLPGDKGHRGEKGPPGPPGPPGEDGMRGEDGEIGPRGLPGEAGPRGLLGPRGTPGPTGQPGIAGVDGPPGPKGNMGPQGEPGPPGQQGNPGTQGLPGPQGPIGPPGEKICHNQIFSIFIPPSKE</sequence>
<feature type="domain" description="Laminin G" evidence="9">
    <location>
        <begin position="97"/>
        <end position="228"/>
    </location>
</feature>
<evidence type="ECO:0000259" key="9">
    <source>
        <dbReference type="SMART" id="SM00282"/>
    </source>
</evidence>
<dbReference type="InterPro" id="IPR001791">
    <property type="entry name" value="Laminin_G"/>
</dbReference>
<dbReference type="AlphaFoldDB" id="A0A671FF60"/>
<feature type="compositionally biased region" description="Low complexity" evidence="7">
    <location>
        <begin position="562"/>
        <end position="579"/>
    </location>
</feature>
<dbReference type="CDD" id="cd00110">
    <property type="entry name" value="LamG"/>
    <property type="match status" value="1"/>
</dbReference>
<name>A0A671FF60_RHIFE</name>
<evidence type="ECO:0000256" key="3">
    <source>
        <dbReference type="ARBA" id="ARBA00022530"/>
    </source>
</evidence>
<dbReference type="InterPro" id="IPR008160">
    <property type="entry name" value="Collagen"/>
</dbReference>
<feature type="region of interest" description="Disordered" evidence="7">
    <location>
        <begin position="280"/>
        <end position="335"/>
    </location>
</feature>
<feature type="compositionally biased region" description="Low complexity" evidence="7">
    <location>
        <begin position="743"/>
        <end position="753"/>
    </location>
</feature>
<gene>
    <name evidence="10" type="primary">COL11A1</name>
</gene>
<keyword evidence="6" id="KW-0379">Hydroxylation</keyword>
<dbReference type="InterPro" id="IPR050149">
    <property type="entry name" value="Collagen_superfamily"/>
</dbReference>
<evidence type="ECO:0000256" key="4">
    <source>
        <dbReference type="ARBA" id="ARBA00022729"/>
    </source>
</evidence>
<dbReference type="Pfam" id="PF02210">
    <property type="entry name" value="Laminin_G_2"/>
    <property type="match status" value="1"/>
</dbReference>
<dbReference type="GeneTree" id="ENSGT00940000154535"/>
<evidence type="ECO:0000256" key="5">
    <source>
        <dbReference type="ARBA" id="ARBA00022737"/>
    </source>
</evidence>
<dbReference type="InterPro" id="IPR048287">
    <property type="entry name" value="TSPN-like_N"/>
</dbReference>
<keyword evidence="11" id="KW-1185">Reference proteome</keyword>
<evidence type="ECO:0000313" key="10">
    <source>
        <dbReference type="Ensembl" id="ENSRFEP00010024292.1"/>
    </source>
</evidence>
<dbReference type="InterPro" id="IPR013320">
    <property type="entry name" value="ConA-like_dom_sf"/>
</dbReference>
<organism evidence="10 11">
    <name type="scientific">Rhinolophus ferrumequinum</name>
    <name type="common">Greater horseshoe bat</name>
    <dbReference type="NCBI Taxonomy" id="59479"/>
    <lineage>
        <taxon>Eukaryota</taxon>
        <taxon>Metazoa</taxon>
        <taxon>Chordata</taxon>
        <taxon>Craniata</taxon>
        <taxon>Vertebrata</taxon>
        <taxon>Euteleostomi</taxon>
        <taxon>Mammalia</taxon>
        <taxon>Eutheria</taxon>
        <taxon>Laurasiatheria</taxon>
        <taxon>Chiroptera</taxon>
        <taxon>Yinpterochiroptera</taxon>
        <taxon>Rhinolophoidea</taxon>
        <taxon>Rhinolophidae</taxon>
        <taxon>Rhinolophinae</taxon>
        <taxon>Rhinolophus</taxon>
    </lineage>
</organism>
<keyword evidence="2" id="KW-0964">Secreted</keyword>
<evidence type="ECO:0000259" key="8">
    <source>
        <dbReference type="SMART" id="SM00210"/>
    </source>
</evidence>
<dbReference type="Pfam" id="PF01391">
    <property type="entry name" value="Collagen"/>
    <property type="match status" value="3"/>
</dbReference>
<feature type="compositionally biased region" description="Gly residues" evidence="7">
    <location>
        <begin position="592"/>
        <end position="601"/>
    </location>
</feature>
<dbReference type="Gene3D" id="2.60.120.200">
    <property type="match status" value="1"/>
</dbReference>
<dbReference type="Proteomes" id="UP000472240">
    <property type="component" value="Chromosome 22"/>
</dbReference>
<feature type="compositionally biased region" description="Gly residues" evidence="7">
    <location>
        <begin position="634"/>
        <end position="643"/>
    </location>
</feature>
<evidence type="ECO:0000256" key="6">
    <source>
        <dbReference type="ARBA" id="ARBA00023278"/>
    </source>
</evidence>
<evidence type="ECO:0000313" key="11">
    <source>
        <dbReference type="Proteomes" id="UP000472240"/>
    </source>
</evidence>
<feature type="compositionally biased region" description="Low complexity" evidence="7">
    <location>
        <begin position="530"/>
        <end position="547"/>
    </location>
</feature>
<dbReference type="GO" id="GO:0031012">
    <property type="term" value="C:extracellular matrix"/>
    <property type="evidence" value="ECO:0007669"/>
    <property type="project" value="TreeGrafter"/>
</dbReference>
<dbReference type="FunFam" id="2.60.120.200:FF:000016">
    <property type="entry name" value="Collagen XI alpha 1 chain"/>
    <property type="match status" value="1"/>
</dbReference>
<accession>A0A671FF60</accession>
<evidence type="ECO:0000256" key="7">
    <source>
        <dbReference type="SAM" id="MobiDB-lite"/>
    </source>
</evidence>
<dbReference type="SMART" id="SM00210">
    <property type="entry name" value="TSPN"/>
    <property type="match status" value="1"/>
</dbReference>
<proteinExistence type="predicted"/>
<keyword evidence="4" id="KW-0732">Signal</keyword>
<feature type="region of interest" description="Disordered" evidence="7">
    <location>
        <begin position="393"/>
        <end position="415"/>
    </location>
</feature>